<keyword evidence="2" id="KW-1185">Reference proteome</keyword>
<name>A0A2P5DYS0_PARAD</name>
<proteinExistence type="predicted"/>
<dbReference type="OrthoDB" id="674184at2759"/>
<evidence type="ECO:0000313" key="2">
    <source>
        <dbReference type="Proteomes" id="UP000237105"/>
    </source>
</evidence>
<organism evidence="1 2">
    <name type="scientific">Parasponia andersonii</name>
    <name type="common">Sponia andersonii</name>
    <dbReference type="NCBI Taxonomy" id="3476"/>
    <lineage>
        <taxon>Eukaryota</taxon>
        <taxon>Viridiplantae</taxon>
        <taxon>Streptophyta</taxon>
        <taxon>Embryophyta</taxon>
        <taxon>Tracheophyta</taxon>
        <taxon>Spermatophyta</taxon>
        <taxon>Magnoliopsida</taxon>
        <taxon>eudicotyledons</taxon>
        <taxon>Gunneridae</taxon>
        <taxon>Pentapetalae</taxon>
        <taxon>rosids</taxon>
        <taxon>fabids</taxon>
        <taxon>Rosales</taxon>
        <taxon>Cannabaceae</taxon>
        <taxon>Parasponia</taxon>
    </lineage>
</organism>
<reference evidence="2" key="1">
    <citation type="submission" date="2016-06" db="EMBL/GenBank/DDBJ databases">
        <title>Parallel loss of symbiosis genes in relatives of nitrogen-fixing non-legume Parasponia.</title>
        <authorList>
            <person name="Van Velzen R."/>
            <person name="Holmer R."/>
            <person name="Bu F."/>
            <person name="Rutten L."/>
            <person name="Van Zeijl A."/>
            <person name="Liu W."/>
            <person name="Santuari L."/>
            <person name="Cao Q."/>
            <person name="Sharma T."/>
            <person name="Shen D."/>
            <person name="Roswanjaya Y."/>
            <person name="Wardhani T."/>
            <person name="Kalhor M.S."/>
            <person name="Jansen J."/>
            <person name="Van den Hoogen J."/>
            <person name="Gungor B."/>
            <person name="Hartog M."/>
            <person name="Hontelez J."/>
            <person name="Verver J."/>
            <person name="Yang W.-C."/>
            <person name="Schijlen E."/>
            <person name="Repin R."/>
            <person name="Schilthuizen M."/>
            <person name="Schranz E."/>
            <person name="Heidstra R."/>
            <person name="Miyata K."/>
            <person name="Fedorova E."/>
            <person name="Kohlen W."/>
            <person name="Bisseling T."/>
            <person name="Smit S."/>
            <person name="Geurts R."/>
        </authorList>
    </citation>
    <scope>NUCLEOTIDE SEQUENCE [LARGE SCALE GENOMIC DNA]</scope>
    <source>
        <strain evidence="2">cv. WU1-14</strain>
    </source>
</reference>
<comment type="caution">
    <text evidence="1">The sequence shown here is derived from an EMBL/GenBank/DDBJ whole genome shotgun (WGS) entry which is preliminary data.</text>
</comment>
<dbReference type="EMBL" id="JXTB01000009">
    <property type="protein sequence ID" value="PON78423.1"/>
    <property type="molecule type" value="Genomic_DNA"/>
</dbReference>
<protein>
    <submittedName>
        <fullName evidence="1">F-box domain containing protein</fullName>
    </submittedName>
</protein>
<dbReference type="Gene3D" id="1.20.1280.50">
    <property type="match status" value="1"/>
</dbReference>
<dbReference type="Proteomes" id="UP000237105">
    <property type="component" value="Unassembled WGS sequence"/>
</dbReference>
<dbReference type="InterPro" id="IPR036047">
    <property type="entry name" value="F-box-like_dom_sf"/>
</dbReference>
<sequence>MKMREKRKRCKLRERWSESEKEAAAAASKFMSTITDDLLFEILIRLPDSGSLIQCGTVCKRWFSLVSRYEYFIRTFNHHHRHQRRRRRQIKRPNSRYSLPFTLLTRGAYVTSSGVPALHHLIMNSFPSGTQWTTTTTTIIWRWRWRWRWLSRFFGLVGGEIPFVRSSFDDLLLVDRTRKGFYICNPLTGQCVALPTYPEAADRIYRSRFVRESKRDESQHSSCDHYCNCSIKYSVVVISTDEVAVLLASSIPSSSWLLVRHVRLKWSTRCASSGWQRRVFLLTS</sequence>
<accession>A0A2P5DYS0</accession>
<dbReference type="AlphaFoldDB" id="A0A2P5DYS0"/>
<evidence type="ECO:0000313" key="1">
    <source>
        <dbReference type="EMBL" id="PON78423.1"/>
    </source>
</evidence>
<dbReference type="SUPFAM" id="SSF81383">
    <property type="entry name" value="F-box domain"/>
    <property type="match status" value="1"/>
</dbReference>
<dbReference type="PANTHER" id="PTHR33207">
    <property type="entry name" value="F-BOX DOMAIN CONTAINING PROTEIN-RELATED"/>
    <property type="match status" value="1"/>
</dbReference>
<gene>
    <name evidence="1" type="ORF">PanWU01x14_020610</name>
</gene>